<dbReference type="SUPFAM" id="SSF51905">
    <property type="entry name" value="FAD/NAD(P)-binding domain"/>
    <property type="match status" value="1"/>
</dbReference>
<evidence type="ECO:0000259" key="2">
    <source>
        <dbReference type="Pfam" id="PF01266"/>
    </source>
</evidence>
<dbReference type="eggNOG" id="COG0665">
    <property type="taxonomic scope" value="Bacteria"/>
</dbReference>
<dbReference type="STRING" id="326297.Sama_2638"/>
<dbReference type="KEGG" id="saz:Sama_2638"/>
<name>A1S8Y4_SHEAM</name>
<sequence length="428" mass="46834">MSATPHTESYYAASANDTRIRPRLEEHLETDVCVIGAGYTGLSSALHLLESGFKVVVLEAARIGWGASGRNGGQIVNSYSRDIDVIEKTVGKEKGKLFGEMAFEGGRIIRDRIAKYNIDCDLKNGGVFAALNQKQMGHLKAQKALWEAHGHTNQLEILDEAGIRNVVNTERYVGGMLDKSGGHIHPLNLALGEARAVESLGGKIFEDSAVLDVVEGEPAIVKTEFGQVKARFVVVAGNAYLGKLMPELMAKSMPCGTQVITTEPLSDEMANSLLPQDYCVEDCNYLLDYFRLSGDKRLIYGGGVVYGARDPDNIKSIILPKMLETFPQLKGVRIDYTWTGNFLLTLSRLPQVGRIGKNIYYSQGCSGHGVTYTHLAGKLIAEVLNGQATRFDVFAELPHYPFPGGHALRVPFSAIGAWYYTMRDKLGI</sequence>
<dbReference type="Gene3D" id="3.30.9.10">
    <property type="entry name" value="D-Amino Acid Oxidase, subunit A, domain 2"/>
    <property type="match status" value="1"/>
</dbReference>
<gene>
    <name evidence="3" type="ordered locus">Sama_2638</name>
</gene>
<protein>
    <submittedName>
        <fullName evidence="3">Putative oxidoreductase</fullName>
    </submittedName>
</protein>
<dbReference type="InterPro" id="IPR036188">
    <property type="entry name" value="FAD/NAD-bd_sf"/>
</dbReference>
<dbReference type="HOGENOM" id="CLU_007884_3_0_6"/>
<proteinExistence type="predicted"/>
<dbReference type="Gene3D" id="3.50.50.60">
    <property type="entry name" value="FAD/NAD(P)-binding domain"/>
    <property type="match status" value="1"/>
</dbReference>
<keyword evidence="1" id="KW-0560">Oxidoreductase</keyword>
<evidence type="ECO:0000313" key="4">
    <source>
        <dbReference type="Proteomes" id="UP000009175"/>
    </source>
</evidence>
<dbReference type="OrthoDB" id="311718at2"/>
<dbReference type="Pfam" id="PF01266">
    <property type="entry name" value="DAO"/>
    <property type="match status" value="1"/>
</dbReference>
<dbReference type="RefSeq" id="WP_011760746.1">
    <property type="nucleotide sequence ID" value="NC_008700.1"/>
</dbReference>
<dbReference type="PANTHER" id="PTHR13847">
    <property type="entry name" value="SARCOSINE DEHYDROGENASE-RELATED"/>
    <property type="match status" value="1"/>
</dbReference>
<accession>A1S8Y4</accession>
<dbReference type="Proteomes" id="UP000009175">
    <property type="component" value="Chromosome"/>
</dbReference>
<dbReference type="AlphaFoldDB" id="A1S8Y4"/>
<reference evidence="3 4" key="1">
    <citation type="submission" date="2006-12" db="EMBL/GenBank/DDBJ databases">
        <title>Complete sequence of Shewanella amazonensis SB2B.</title>
        <authorList>
            <consortium name="US DOE Joint Genome Institute"/>
            <person name="Copeland A."/>
            <person name="Lucas S."/>
            <person name="Lapidus A."/>
            <person name="Barry K."/>
            <person name="Detter J.C."/>
            <person name="Glavina del Rio T."/>
            <person name="Hammon N."/>
            <person name="Israni S."/>
            <person name="Dalin E."/>
            <person name="Tice H."/>
            <person name="Pitluck S."/>
            <person name="Munk A.C."/>
            <person name="Brettin T."/>
            <person name="Bruce D."/>
            <person name="Han C."/>
            <person name="Tapia R."/>
            <person name="Gilna P."/>
            <person name="Schmutz J."/>
            <person name="Larimer F."/>
            <person name="Land M."/>
            <person name="Hauser L."/>
            <person name="Kyrpides N."/>
            <person name="Mikhailova N."/>
            <person name="Fredrickson J."/>
            <person name="Richardson P."/>
        </authorList>
    </citation>
    <scope>NUCLEOTIDE SEQUENCE [LARGE SCALE GENOMIC DNA]</scope>
    <source>
        <strain evidence="4">ATCC BAA-1098 / SB2B</strain>
    </source>
</reference>
<dbReference type="GO" id="GO:0005737">
    <property type="term" value="C:cytoplasm"/>
    <property type="evidence" value="ECO:0007669"/>
    <property type="project" value="TreeGrafter"/>
</dbReference>
<dbReference type="InterPro" id="IPR006076">
    <property type="entry name" value="FAD-dep_OxRdtase"/>
</dbReference>
<organism evidence="3 4">
    <name type="scientific">Shewanella amazonensis (strain ATCC BAA-1098 / SB2B)</name>
    <dbReference type="NCBI Taxonomy" id="326297"/>
    <lineage>
        <taxon>Bacteria</taxon>
        <taxon>Pseudomonadati</taxon>
        <taxon>Pseudomonadota</taxon>
        <taxon>Gammaproteobacteria</taxon>
        <taxon>Alteromonadales</taxon>
        <taxon>Shewanellaceae</taxon>
        <taxon>Shewanella</taxon>
    </lineage>
</organism>
<evidence type="ECO:0000256" key="1">
    <source>
        <dbReference type="ARBA" id="ARBA00023002"/>
    </source>
</evidence>
<dbReference type="EMBL" id="CP000507">
    <property type="protein sequence ID" value="ABM00841.1"/>
    <property type="molecule type" value="Genomic_DNA"/>
</dbReference>
<evidence type="ECO:0000313" key="3">
    <source>
        <dbReference type="EMBL" id="ABM00841.1"/>
    </source>
</evidence>
<dbReference type="GO" id="GO:0016491">
    <property type="term" value="F:oxidoreductase activity"/>
    <property type="evidence" value="ECO:0007669"/>
    <property type="project" value="UniProtKB-KW"/>
</dbReference>
<keyword evidence="4" id="KW-1185">Reference proteome</keyword>
<feature type="domain" description="FAD dependent oxidoreductase" evidence="2">
    <location>
        <begin position="31"/>
        <end position="382"/>
    </location>
</feature>
<dbReference type="PANTHER" id="PTHR13847:SF275">
    <property type="entry name" value="GAMMA-GLUTAMYLPUTRESCINE OXIDOREDUCTASE"/>
    <property type="match status" value="1"/>
</dbReference>